<evidence type="ECO:0000256" key="5">
    <source>
        <dbReference type="ARBA" id="ARBA00023274"/>
    </source>
</evidence>
<keyword evidence="10" id="KW-1185">Reference proteome</keyword>
<dbReference type="GO" id="GO:0005762">
    <property type="term" value="C:mitochondrial large ribosomal subunit"/>
    <property type="evidence" value="ECO:0007669"/>
    <property type="project" value="TreeGrafter"/>
</dbReference>
<gene>
    <name evidence="9" type="ORF">AYI68_g4219</name>
    <name evidence="8" type="ORF">AYI68_g7477</name>
</gene>
<evidence type="ECO:0000256" key="7">
    <source>
        <dbReference type="ARBA" id="ARBA00035179"/>
    </source>
</evidence>
<dbReference type="PANTHER" id="PTHR28595">
    <property type="entry name" value="39S RIBOSOMAL PROTEIN L54, MITOCHONDRIAL"/>
    <property type="match status" value="1"/>
</dbReference>
<evidence type="ECO:0000256" key="3">
    <source>
        <dbReference type="ARBA" id="ARBA00022980"/>
    </source>
</evidence>
<accession>A0A1R0GNM7</accession>
<keyword evidence="3 8" id="KW-0689">Ribosomal protein</keyword>
<dbReference type="EMBL" id="LSSL01002259">
    <property type="protein sequence ID" value="OLY81676.1"/>
    <property type="molecule type" value="Genomic_DNA"/>
</dbReference>
<evidence type="ECO:0000256" key="6">
    <source>
        <dbReference type="ARBA" id="ARBA00033752"/>
    </source>
</evidence>
<evidence type="ECO:0000256" key="1">
    <source>
        <dbReference type="ARBA" id="ARBA00004173"/>
    </source>
</evidence>
<evidence type="ECO:0000313" key="10">
    <source>
        <dbReference type="Proteomes" id="UP000187455"/>
    </source>
</evidence>
<proteinExistence type="inferred from homology"/>
<comment type="caution">
    <text evidence="8">The sequence shown here is derived from an EMBL/GenBank/DDBJ whole genome shotgun (WGS) entry which is preliminary data.</text>
</comment>
<dbReference type="PANTHER" id="PTHR28595:SF1">
    <property type="entry name" value="LARGE RIBOSOMAL SUBUNIT PROTEIN ML54"/>
    <property type="match status" value="1"/>
</dbReference>
<dbReference type="Proteomes" id="UP000187455">
    <property type="component" value="Unassembled WGS sequence"/>
</dbReference>
<evidence type="ECO:0000256" key="4">
    <source>
        <dbReference type="ARBA" id="ARBA00023128"/>
    </source>
</evidence>
<evidence type="ECO:0000256" key="2">
    <source>
        <dbReference type="ARBA" id="ARBA00022946"/>
    </source>
</evidence>
<sequence length="77" mass="8779">MAKLVVVSSVPKGMALKGLNFKADQPEILALDDSEYPPWLWTLLEPTTDENITDKALHKRENKKLIKQSNFLKSKKK</sequence>
<evidence type="ECO:0000313" key="8">
    <source>
        <dbReference type="EMBL" id="OLY78478.1"/>
    </source>
</evidence>
<dbReference type="OrthoDB" id="10252718at2759"/>
<name>A0A1R0GNM7_9FUNG</name>
<dbReference type="GO" id="GO:0003735">
    <property type="term" value="F:structural constituent of ribosome"/>
    <property type="evidence" value="ECO:0007669"/>
    <property type="project" value="TreeGrafter"/>
</dbReference>
<dbReference type="Pfam" id="PF08561">
    <property type="entry name" value="Ribosomal_L37"/>
    <property type="match status" value="1"/>
</dbReference>
<protein>
    <recommendedName>
        <fullName evidence="7">Large ribosomal subunit protein mL54</fullName>
    </recommendedName>
</protein>
<dbReference type="AlphaFoldDB" id="A0A1R0GNM7"/>
<dbReference type="STRING" id="133383.A0A1R0GNM7"/>
<organism evidence="8 10">
    <name type="scientific">Smittium mucronatum</name>
    <dbReference type="NCBI Taxonomy" id="133383"/>
    <lineage>
        <taxon>Eukaryota</taxon>
        <taxon>Fungi</taxon>
        <taxon>Fungi incertae sedis</taxon>
        <taxon>Zoopagomycota</taxon>
        <taxon>Kickxellomycotina</taxon>
        <taxon>Harpellomycetes</taxon>
        <taxon>Harpellales</taxon>
        <taxon>Legeriomycetaceae</taxon>
        <taxon>Smittium</taxon>
    </lineage>
</organism>
<dbReference type="EMBL" id="LSSL01006347">
    <property type="protein sequence ID" value="OLY78478.1"/>
    <property type="molecule type" value="Genomic_DNA"/>
</dbReference>
<comment type="similarity">
    <text evidence="6">Belongs to the mitochondrion-specific ribosomal protein mL54 family.</text>
</comment>
<keyword evidence="5" id="KW-0687">Ribonucleoprotein</keyword>
<keyword evidence="2" id="KW-0809">Transit peptide</keyword>
<comment type="subcellular location">
    <subcellularLocation>
        <location evidence="1">Mitochondrion</location>
    </subcellularLocation>
</comment>
<reference evidence="8 10" key="1">
    <citation type="journal article" date="2016" name="Mol. Biol. Evol.">
        <title>Genome-Wide Survey of Gut Fungi (Harpellales) Reveals the First Horizontally Transferred Ubiquitin Gene from a Mosquito Host.</title>
        <authorList>
            <person name="Wang Y."/>
            <person name="White M.M."/>
            <person name="Kvist S."/>
            <person name="Moncalvo J.M."/>
        </authorList>
    </citation>
    <scope>NUCLEOTIDE SEQUENCE [LARGE SCALE GENOMIC DNA]</scope>
    <source>
        <strain evidence="8 10">ALG-7-W6</strain>
    </source>
</reference>
<reference evidence="8" key="2">
    <citation type="submission" date="2017-01" db="EMBL/GenBank/DDBJ databases">
        <authorList>
            <person name="Mah S.A."/>
            <person name="Swanson W.J."/>
            <person name="Moy G.W."/>
            <person name="Vacquier V.D."/>
        </authorList>
    </citation>
    <scope>NUCLEOTIDE SEQUENCE</scope>
    <source>
        <strain evidence="8">ALG-7-W6</strain>
    </source>
</reference>
<evidence type="ECO:0000313" key="9">
    <source>
        <dbReference type="EMBL" id="OLY81676.1"/>
    </source>
</evidence>
<keyword evidence="4" id="KW-0496">Mitochondrion</keyword>
<dbReference type="InterPro" id="IPR013870">
    <property type="entry name" value="Ribosomal_mL54"/>
</dbReference>